<gene>
    <name evidence="1" type="ordered locus">LSL_1194</name>
</gene>
<sequence length="112" mass="13210">MKKLENRPYQKQQPSQMPIVAVYFTDKQFEEIKQGVIDGTIDKLIREIARDEIKKYDLKAPYLNQKEFSEWIGESVATIKQLKAKGLPVSKALNTDRYGKQSYIDFMRQHER</sequence>
<dbReference type="Proteomes" id="UP000006559">
    <property type="component" value="Chromosome"/>
</dbReference>
<evidence type="ECO:0000313" key="1">
    <source>
        <dbReference type="EMBL" id="ABE00002.1"/>
    </source>
</evidence>
<organism evidence="1 2">
    <name type="scientific">Ligilactobacillus salivarius (strain UCC118)</name>
    <name type="common">Lactobacillus salivarius</name>
    <dbReference type="NCBI Taxonomy" id="362948"/>
    <lineage>
        <taxon>Bacteria</taxon>
        <taxon>Bacillati</taxon>
        <taxon>Bacillota</taxon>
        <taxon>Bacilli</taxon>
        <taxon>Lactobacillales</taxon>
        <taxon>Lactobacillaceae</taxon>
        <taxon>Ligilactobacillus</taxon>
    </lineage>
</organism>
<accession>A0JQQ1</accession>
<dbReference type="OrthoDB" id="2317859at2"/>
<reference evidence="1 2" key="1">
    <citation type="journal article" date="2006" name="Proc. Natl. Acad. Sci. U.S.A.">
        <title>Multireplicon genome architecture of Lactobacillus salivarius.</title>
        <authorList>
            <person name="Claesson M.J."/>
            <person name="Li Y."/>
            <person name="Leahy S."/>
            <person name="Canchaya C."/>
            <person name="van Pijkeren J.P."/>
            <person name="Cerdeno-Tarraga A.M."/>
            <person name="Parkhill J."/>
            <person name="Flynn S."/>
            <person name="O'Sullivan G.C."/>
            <person name="Collins J.K."/>
            <person name="Higgins D."/>
            <person name="Shanahan F."/>
            <person name="Fitzgerald G.F."/>
            <person name="van Sinderen D."/>
            <person name="O'Toole P.W."/>
        </authorList>
    </citation>
    <scope>NUCLEOTIDE SEQUENCE [LARGE SCALE GENOMIC DNA]</scope>
    <source>
        <strain evidence="1 2">UCC118</strain>
    </source>
</reference>
<evidence type="ECO:0000313" key="2">
    <source>
        <dbReference type="Proteomes" id="UP000006559"/>
    </source>
</evidence>
<protein>
    <submittedName>
        <fullName evidence="1">Uncharacterized protein</fullName>
    </submittedName>
</protein>
<dbReference type="RefSeq" id="WP_011476208.1">
    <property type="nucleotide sequence ID" value="NC_007929.1"/>
</dbReference>
<dbReference type="PATRIC" id="fig|362948.14.peg.1270"/>
<dbReference type="STRING" id="362948.LSL_1194"/>
<keyword evidence="2" id="KW-1185">Reference proteome</keyword>
<dbReference type="KEGG" id="lsl:LSL_1194"/>
<proteinExistence type="predicted"/>
<name>A0JQQ1_LIGS1</name>
<dbReference type="HOGENOM" id="CLU_167512_0_0_9"/>
<dbReference type="AlphaFoldDB" id="A0JQQ1"/>
<dbReference type="EMBL" id="CP000233">
    <property type="protein sequence ID" value="ABE00002.1"/>
    <property type="molecule type" value="Genomic_DNA"/>
</dbReference>